<evidence type="ECO:0000313" key="1">
    <source>
        <dbReference type="EMBL" id="PCI97968.1"/>
    </source>
</evidence>
<protein>
    <recommendedName>
        <fullName evidence="2">DUF924 domain-containing protein</fullName>
    </recommendedName>
</protein>
<dbReference type="InterPro" id="IPR011990">
    <property type="entry name" value="TPR-like_helical_dom_sf"/>
</dbReference>
<reference evidence="1" key="2">
    <citation type="journal article" date="2018" name="ISME J.">
        <title>A dynamic microbial community with high functional redundancy inhabits the cold, oxic subseafloor aquifer.</title>
        <authorList>
            <person name="Tully B.J."/>
            <person name="Wheat C.G."/>
            <person name="Glazer B.T."/>
            <person name="Huber J.A."/>
        </authorList>
    </citation>
    <scope>NUCLEOTIDE SEQUENCE</scope>
    <source>
        <strain evidence="1">NORP83</strain>
    </source>
</reference>
<dbReference type="Gene3D" id="1.25.40.10">
    <property type="entry name" value="Tetratricopeptide repeat domain"/>
    <property type="match status" value="1"/>
</dbReference>
<reference key="1">
    <citation type="submission" date="2017-08" db="EMBL/GenBank/DDBJ databases">
        <title>A dynamic microbial community with high functional redundancy inhabits the cold, oxic subseafloor aquifer.</title>
        <authorList>
            <person name="Tully B.J."/>
            <person name="Wheat C.G."/>
            <person name="Glazer B.T."/>
            <person name="Huber J.A."/>
        </authorList>
    </citation>
    <scope>NUCLEOTIDE SEQUENCE [LARGE SCALE GENOMIC DNA]</scope>
</reference>
<dbReference type="EMBL" id="NVUS01000025">
    <property type="protein sequence ID" value="PCI97968.1"/>
    <property type="molecule type" value="Genomic_DNA"/>
</dbReference>
<dbReference type="Pfam" id="PF06041">
    <property type="entry name" value="DUF924"/>
    <property type="match status" value="1"/>
</dbReference>
<sequence length="202" mass="23244">MGRICQTSLPICKRFEEIVEENMTKISEISAKAIDFWRAAGGKTWFSKSDEFDAKMAATFSDDLLYLETINLPEHFANSTDAYGILGIILCLDQFRRNLNRSSGKAFAFDDQALTLSRQMIENKLHLEIDKDIRMFAYMPYMHSEELSVQQEALVLFDNSEFAVIHYDLIKKYGRFPHRNEVLGRKSTAAELEFLKTDGFKG</sequence>
<name>A0A2A4YSZ5_9PROT</name>
<dbReference type="InterPro" id="IPR010323">
    <property type="entry name" value="DUF924"/>
</dbReference>
<organism evidence="1">
    <name type="scientific">OCS116 cluster bacterium</name>
    <dbReference type="NCBI Taxonomy" id="2030921"/>
    <lineage>
        <taxon>Bacteria</taxon>
        <taxon>Pseudomonadati</taxon>
        <taxon>Pseudomonadota</taxon>
        <taxon>Alphaproteobacteria</taxon>
        <taxon>OCS116 cluster</taxon>
    </lineage>
</organism>
<dbReference type="AlphaFoldDB" id="A0A2A4YSZ5"/>
<gene>
    <name evidence="1" type="ORF">COB13_14705</name>
</gene>
<evidence type="ECO:0008006" key="2">
    <source>
        <dbReference type="Google" id="ProtNLM"/>
    </source>
</evidence>
<dbReference type="SUPFAM" id="SSF48452">
    <property type="entry name" value="TPR-like"/>
    <property type="match status" value="1"/>
</dbReference>
<proteinExistence type="predicted"/>
<accession>A0A2A4YSZ5</accession>
<dbReference type="Gene3D" id="1.20.58.320">
    <property type="entry name" value="TPR-like"/>
    <property type="match status" value="1"/>
</dbReference>
<comment type="caution">
    <text evidence="1">The sequence shown here is derived from an EMBL/GenBank/DDBJ whole genome shotgun (WGS) entry which is preliminary data.</text>
</comment>